<dbReference type="PANTHER" id="PTHR30363:SF44">
    <property type="entry name" value="AGA OPERON TRANSCRIPTIONAL REPRESSOR-RELATED"/>
    <property type="match status" value="1"/>
</dbReference>
<sequence length="259" mass="28766">MNNSKKAKIRQDKIRDMLLTQDVVTIHEFCEKLHASEATIRNDLTFLESQHVLKRVLGGAISTEGTPRNTSLHLRTALYNEDKQNIAAYAVKHYIEPGMTIALDAGTTCRFIAQALVESKIPVQVITNNFHAASILMKGEQIDLFLAGGRIDRNHGSCHDDNTLDMINSIHCDRFFLSPNGIDSEAQVTSTAIDEHAAKMAFIHQSDQIILVADHSKIGKSAIKVICRLEDAAVLITDQQADRDELQKIEQCGLHVEQA</sequence>
<keyword evidence="6" id="KW-1185">Reference proteome</keyword>
<accession>A0A6N8U3V2</accession>
<name>A0A6N8U3V2_9FIRM</name>
<proteinExistence type="predicted"/>
<dbReference type="SUPFAM" id="SSF46785">
    <property type="entry name" value="Winged helix' DNA-binding domain"/>
    <property type="match status" value="1"/>
</dbReference>
<keyword evidence="2" id="KW-0238">DNA-binding</keyword>
<evidence type="ECO:0000313" key="5">
    <source>
        <dbReference type="EMBL" id="MXQ72571.1"/>
    </source>
</evidence>
<dbReference type="InterPro" id="IPR014036">
    <property type="entry name" value="DeoR-like_C"/>
</dbReference>
<evidence type="ECO:0000256" key="2">
    <source>
        <dbReference type="ARBA" id="ARBA00023125"/>
    </source>
</evidence>
<dbReference type="InterPro" id="IPR037171">
    <property type="entry name" value="NagB/RpiA_transferase-like"/>
</dbReference>
<organism evidence="5 6">
    <name type="scientific">Copranaerobaculum intestinale</name>
    <dbReference type="NCBI Taxonomy" id="2692629"/>
    <lineage>
        <taxon>Bacteria</taxon>
        <taxon>Bacillati</taxon>
        <taxon>Bacillota</taxon>
        <taxon>Erysipelotrichia</taxon>
        <taxon>Erysipelotrichales</taxon>
        <taxon>Erysipelotrichaceae</taxon>
        <taxon>Copranaerobaculum</taxon>
    </lineage>
</organism>
<dbReference type="SMART" id="SM00420">
    <property type="entry name" value="HTH_DEOR"/>
    <property type="match status" value="1"/>
</dbReference>
<dbReference type="Pfam" id="PF08220">
    <property type="entry name" value="HTH_DeoR"/>
    <property type="match status" value="1"/>
</dbReference>
<dbReference type="InterPro" id="IPR050313">
    <property type="entry name" value="Carb_Metab_HTH_regulators"/>
</dbReference>
<dbReference type="Gene3D" id="1.10.10.10">
    <property type="entry name" value="Winged helix-like DNA-binding domain superfamily/Winged helix DNA-binding domain"/>
    <property type="match status" value="1"/>
</dbReference>
<comment type="caution">
    <text evidence="5">The sequence shown here is derived from an EMBL/GenBank/DDBJ whole genome shotgun (WGS) entry which is preliminary data.</text>
</comment>
<feature type="domain" description="HTH deoR-type" evidence="4">
    <location>
        <begin position="7"/>
        <end position="62"/>
    </location>
</feature>
<dbReference type="InterPro" id="IPR036388">
    <property type="entry name" value="WH-like_DNA-bd_sf"/>
</dbReference>
<gene>
    <name evidence="5" type="ORF">GSF08_01260</name>
</gene>
<evidence type="ECO:0000256" key="3">
    <source>
        <dbReference type="ARBA" id="ARBA00023163"/>
    </source>
</evidence>
<dbReference type="PANTHER" id="PTHR30363">
    <property type="entry name" value="HTH-TYPE TRANSCRIPTIONAL REGULATOR SRLR-RELATED"/>
    <property type="match status" value="1"/>
</dbReference>
<protein>
    <submittedName>
        <fullName evidence="5">DeoR family transcriptional regulator</fullName>
    </submittedName>
</protein>
<dbReference type="SMART" id="SM01134">
    <property type="entry name" value="DeoRC"/>
    <property type="match status" value="1"/>
</dbReference>
<evidence type="ECO:0000256" key="1">
    <source>
        <dbReference type="ARBA" id="ARBA00023015"/>
    </source>
</evidence>
<dbReference type="InterPro" id="IPR018356">
    <property type="entry name" value="Tscrpt_reg_HTH_DeoR_CS"/>
</dbReference>
<dbReference type="InterPro" id="IPR036390">
    <property type="entry name" value="WH_DNA-bd_sf"/>
</dbReference>
<dbReference type="RefSeq" id="WP_160624061.1">
    <property type="nucleotide sequence ID" value="NZ_WUUQ01000001.1"/>
</dbReference>
<dbReference type="EMBL" id="WUUQ01000001">
    <property type="protein sequence ID" value="MXQ72571.1"/>
    <property type="molecule type" value="Genomic_DNA"/>
</dbReference>
<reference evidence="5 6" key="1">
    <citation type="submission" date="2019-12" db="EMBL/GenBank/DDBJ databases">
        <authorList>
            <person name="Yang R."/>
        </authorList>
    </citation>
    <scope>NUCLEOTIDE SEQUENCE [LARGE SCALE GENOMIC DNA]</scope>
    <source>
        <strain evidence="5 6">DONG20-135</strain>
    </source>
</reference>
<keyword evidence="1" id="KW-0805">Transcription regulation</keyword>
<dbReference type="GO" id="GO:0003677">
    <property type="term" value="F:DNA binding"/>
    <property type="evidence" value="ECO:0007669"/>
    <property type="project" value="UniProtKB-KW"/>
</dbReference>
<dbReference type="Pfam" id="PF00455">
    <property type="entry name" value="DeoRC"/>
    <property type="match status" value="1"/>
</dbReference>
<dbReference type="GO" id="GO:0003700">
    <property type="term" value="F:DNA-binding transcription factor activity"/>
    <property type="evidence" value="ECO:0007669"/>
    <property type="project" value="InterPro"/>
</dbReference>
<reference evidence="5 6" key="2">
    <citation type="submission" date="2020-01" db="EMBL/GenBank/DDBJ databases">
        <title>Clostridiaceae sp. nov. isolated from the gut of human by culturomics.</title>
        <authorList>
            <person name="Chang Y."/>
        </authorList>
    </citation>
    <scope>NUCLEOTIDE SEQUENCE [LARGE SCALE GENOMIC DNA]</scope>
    <source>
        <strain evidence="5 6">DONG20-135</strain>
    </source>
</reference>
<evidence type="ECO:0000259" key="4">
    <source>
        <dbReference type="PROSITE" id="PS51000"/>
    </source>
</evidence>
<dbReference type="AlphaFoldDB" id="A0A6N8U3V2"/>
<dbReference type="Gene3D" id="3.40.50.1360">
    <property type="match status" value="1"/>
</dbReference>
<evidence type="ECO:0000313" key="6">
    <source>
        <dbReference type="Proteomes" id="UP000434036"/>
    </source>
</evidence>
<dbReference type="PROSITE" id="PS00894">
    <property type="entry name" value="HTH_DEOR_1"/>
    <property type="match status" value="1"/>
</dbReference>
<dbReference type="Proteomes" id="UP000434036">
    <property type="component" value="Unassembled WGS sequence"/>
</dbReference>
<dbReference type="PROSITE" id="PS51000">
    <property type="entry name" value="HTH_DEOR_2"/>
    <property type="match status" value="1"/>
</dbReference>
<dbReference type="InterPro" id="IPR001034">
    <property type="entry name" value="DeoR_HTH"/>
</dbReference>
<keyword evidence="3" id="KW-0804">Transcription</keyword>
<dbReference type="SUPFAM" id="SSF100950">
    <property type="entry name" value="NagB/RpiA/CoA transferase-like"/>
    <property type="match status" value="1"/>
</dbReference>